<dbReference type="SUPFAM" id="SSF88697">
    <property type="entry name" value="PUA domain-like"/>
    <property type="match status" value="1"/>
</dbReference>
<dbReference type="RefSeq" id="XP_025396842.1">
    <property type="nucleotide sequence ID" value="XM_025537876.1"/>
</dbReference>
<feature type="domain" description="RING-type" evidence="6">
    <location>
        <begin position="226"/>
        <end position="264"/>
    </location>
</feature>
<dbReference type="SMART" id="SM00184">
    <property type="entry name" value="RING"/>
    <property type="match status" value="2"/>
</dbReference>
<dbReference type="GO" id="GO:0061630">
    <property type="term" value="F:ubiquitin protein ligase activity"/>
    <property type="evidence" value="ECO:0007669"/>
    <property type="project" value="TreeGrafter"/>
</dbReference>
<comment type="caution">
    <text evidence="8">The sequence shown here is derived from an EMBL/GenBank/DDBJ whole genome shotgun (WGS) entry which is preliminary data.</text>
</comment>
<dbReference type="Pfam" id="PF02190">
    <property type="entry name" value="LON_substr_bdg"/>
    <property type="match status" value="1"/>
</dbReference>
<dbReference type="AlphaFoldDB" id="A0A317VKD5"/>
<dbReference type="Pfam" id="PF13923">
    <property type="entry name" value="zf-C3HC4_2"/>
    <property type="match status" value="1"/>
</dbReference>
<dbReference type="GeneID" id="37060113"/>
<dbReference type="Proteomes" id="UP000247233">
    <property type="component" value="Unassembled WGS sequence"/>
</dbReference>
<dbReference type="PANTHER" id="PTHR23327">
    <property type="entry name" value="RING FINGER PROTEIN 127"/>
    <property type="match status" value="1"/>
</dbReference>
<feature type="region of interest" description="Disordered" evidence="5">
    <location>
        <begin position="1"/>
        <end position="37"/>
    </location>
</feature>
<dbReference type="STRING" id="1448321.A0A317VKD5"/>
<dbReference type="EMBL" id="MSFL01000024">
    <property type="protein sequence ID" value="PWY73671.1"/>
    <property type="molecule type" value="Genomic_DNA"/>
</dbReference>
<feature type="compositionally biased region" description="Low complexity" evidence="5">
    <location>
        <begin position="1"/>
        <end position="11"/>
    </location>
</feature>
<dbReference type="SMART" id="SM00464">
    <property type="entry name" value="LON"/>
    <property type="match status" value="1"/>
</dbReference>
<dbReference type="PANTHER" id="PTHR23327:SF42">
    <property type="entry name" value="LON PEPTIDASE N-TERMINAL DOMAIN AND RING FINGER PROTEIN C14F5.10C"/>
    <property type="match status" value="1"/>
</dbReference>
<dbReference type="PROSITE" id="PS51787">
    <property type="entry name" value="LON_N"/>
    <property type="match status" value="1"/>
</dbReference>
<dbReference type="Gene3D" id="1.20.58.1480">
    <property type="match status" value="1"/>
</dbReference>
<evidence type="ECO:0000313" key="9">
    <source>
        <dbReference type="Proteomes" id="UP000247233"/>
    </source>
</evidence>
<keyword evidence="9" id="KW-1185">Reference proteome</keyword>
<evidence type="ECO:0000256" key="2">
    <source>
        <dbReference type="ARBA" id="ARBA00022771"/>
    </source>
</evidence>
<dbReference type="Gene3D" id="2.30.130.40">
    <property type="entry name" value="LON domain-like"/>
    <property type="match status" value="1"/>
</dbReference>
<gene>
    <name evidence="8" type="ORF">BO70DRAFT_110881</name>
</gene>
<dbReference type="PROSITE" id="PS50089">
    <property type="entry name" value="ZF_RING_2"/>
    <property type="match status" value="1"/>
</dbReference>
<evidence type="ECO:0000256" key="4">
    <source>
        <dbReference type="PROSITE-ProRule" id="PRU00175"/>
    </source>
</evidence>
<dbReference type="InterPro" id="IPR046336">
    <property type="entry name" value="Lon_prtase_N_sf"/>
</dbReference>
<feature type="domain" description="Lon N-terminal" evidence="7">
    <location>
        <begin position="312"/>
        <end position="535"/>
    </location>
</feature>
<dbReference type="GO" id="GO:0008233">
    <property type="term" value="F:peptidase activity"/>
    <property type="evidence" value="ECO:0007669"/>
    <property type="project" value="UniProtKB-KW"/>
</dbReference>
<keyword evidence="8" id="KW-0645">Protease</keyword>
<protein>
    <submittedName>
        <fullName evidence="8">ATP-dependent protease</fullName>
    </submittedName>
</protein>
<dbReference type="InterPro" id="IPR015947">
    <property type="entry name" value="PUA-like_sf"/>
</dbReference>
<proteinExistence type="predicted"/>
<reference evidence="8 9" key="1">
    <citation type="submission" date="2016-12" db="EMBL/GenBank/DDBJ databases">
        <title>The genomes of Aspergillus section Nigri reveals drivers in fungal speciation.</title>
        <authorList>
            <consortium name="DOE Joint Genome Institute"/>
            <person name="Vesth T.C."/>
            <person name="Nybo J."/>
            <person name="Theobald S."/>
            <person name="Brandl J."/>
            <person name="Frisvad J.C."/>
            <person name="Nielsen K.F."/>
            <person name="Lyhne E.K."/>
            <person name="Kogle M.E."/>
            <person name="Kuo A."/>
            <person name="Riley R."/>
            <person name="Clum A."/>
            <person name="Nolan M."/>
            <person name="Lipzen A."/>
            <person name="Salamov A."/>
            <person name="Henrissat B."/>
            <person name="Wiebenga A."/>
            <person name="De Vries R.P."/>
            <person name="Grigoriev I.V."/>
            <person name="Mortensen U.H."/>
            <person name="Andersen M.R."/>
            <person name="Baker S.E."/>
        </authorList>
    </citation>
    <scope>NUCLEOTIDE SEQUENCE [LARGE SCALE GENOMIC DNA]</scope>
    <source>
        <strain evidence="8 9">CBS 117.55</strain>
    </source>
</reference>
<dbReference type="SUPFAM" id="SSF57850">
    <property type="entry name" value="RING/U-box"/>
    <property type="match status" value="2"/>
</dbReference>
<organism evidence="8 9">
    <name type="scientific">Aspergillus heteromorphus CBS 117.55</name>
    <dbReference type="NCBI Taxonomy" id="1448321"/>
    <lineage>
        <taxon>Eukaryota</taxon>
        <taxon>Fungi</taxon>
        <taxon>Dikarya</taxon>
        <taxon>Ascomycota</taxon>
        <taxon>Pezizomycotina</taxon>
        <taxon>Eurotiomycetes</taxon>
        <taxon>Eurotiomycetidae</taxon>
        <taxon>Eurotiales</taxon>
        <taxon>Aspergillaceae</taxon>
        <taxon>Aspergillus</taxon>
        <taxon>Aspergillus subgen. Circumdati</taxon>
    </lineage>
</organism>
<keyword evidence="2 4" id="KW-0863">Zinc-finger</keyword>
<dbReference type="InterPro" id="IPR017907">
    <property type="entry name" value="Znf_RING_CS"/>
</dbReference>
<evidence type="ECO:0000259" key="7">
    <source>
        <dbReference type="PROSITE" id="PS51787"/>
    </source>
</evidence>
<keyword evidence="3" id="KW-0862">Zinc</keyword>
<evidence type="ECO:0000256" key="3">
    <source>
        <dbReference type="ARBA" id="ARBA00022833"/>
    </source>
</evidence>
<dbReference type="InterPro" id="IPR001841">
    <property type="entry name" value="Znf_RING"/>
</dbReference>
<dbReference type="GO" id="GO:0006508">
    <property type="term" value="P:proteolysis"/>
    <property type="evidence" value="ECO:0007669"/>
    <property type="project" value="UniProtKB-KW"/>
</dbReference>
<evidence type="ECO:0000259" key="6">
    <source>
        <dbReference type="PROSITE" id="PS50089"/>
    </source>
</evidence>
<feature type="compositionally biased region" description="Basic and acidic residues" evidence="5">
    <location>
        <begin position="15"/>
        <end position="25"/>
    </location>
</feature>
<evidence type="ECO:0000256" key="5">
    <source>
        <dbReference type="SAM" id="MobiDB-lite"/>
    </source>
</evidence>
<dbReference type="InterPro" id="IPR013083">
    <property type="entry name" value="Znf_RING/FYVE/PHD"/>
</dbReference>
<dbReference type="GO" id="GO:0008270">
    <property type="term" value="F:zinc ion binding"/>
    <property type="evidence" value="ECO:0007669"/>
    <property type="project" value="UniProtKB-KW"/>
</dbReference>
<sequence>MEDTTTPSSSSPHPPPHDHDHDHDQTSYPPNKTHPLPRPPHAIIRLIQCSRCSLPLRSPLRLPCGNTVCRSCLPPVRPRSGITYPVNEDRKLGFKCYWKDTEECAGEHCIGDCGADVLLGRLGDVFGGVLGGQYSGVEADVTADGNGNGDVSVSVRWKGSGLQHESAEIGSDRLKGIYGLVTRGGFDYDASEVEYTCLSEGLERLETQEGQTFGRLKEAVRSELDCQVCYSLILDPLTTGCGHTFCRGCVAMVMDHSDLCPVCRRKLDMSATVRFEPINRRILELVGAFFPEQVVARREGSATATATAKEGQRKIPLFVSALSFPTMPTFLHVFEPRYRIMIQKVMRSRDKKFGMVMHNRAMKIQPGLGRSQFMQYGTVLLIERYELLPDGRSLVIASGVSRFKVLGFELVDGYHLGTVQRVDDIPIAEEERQESVETSASAGTDPASLPLESMPTQQLFQMALDFVDKNRLEGASWLQTRVRLAYGEAPSDPALFPWWFATVLPQWEDEKYLLLSTTSVRERLKIVAQWVKKSESQEWLARARASSTPVL</sequence>
<keyword evidence="1" id="KW-0479">Metal-binding</keyword>
<name>A0A317VKD5_9EURO</name>
<dbReference type="InterPro" id="IPR003111">
    <property type="entry name" value="Lon_prtase_N"/>
</dbReference>
<dbReference type="OrthoDB" id="264917at2759"/>
<dbReference type="Gene3D" id="3.30.40.10">
    <property type="entry name" value="Zinc/RING finger domain, C3HC4 (zinc finger)"/>
    <property type="match status" value="1"/>
</dbReference>
<evidence type="ECO:0000313" key="8">
    <source>
        <dbReference type="EMBL" id="PWY73671.1"/>
    </source>
</evidence>
<evidence type="ECO:0000256" key="1">
    <source>
        <dbReference type="ARBA" id="ARBA00022723"/>
    </source>
</evidence>
<dbReference type="VEuPathDB" id="FungiDB:BO70DRAFT_110881"/>
<accession>A0A317VKD5</accession>
<keyword evidence="8" id="KW-0378">Hydrolase</keyword>
<dbReference type="PROSITE" id="PS00518">
    <property type="entry name" value="ZF_RING_1"/>
    <property type="match status" value="1"/>
</dbReference>